<evidence type="ECO:0000256" key="1">
    <source>
        <dbReference type="SAM" id="Phobius"/>
    </source>
</evidence>
<proteinExistence type="predicted"/>
<name>H1YIK7_9SPHI</name>
<protein>
    <submittedName>
        <fullName evidence="2">Uncharacterized protein</fullName>
    </submittedName>
</protein>
<dbReference type="RefSeq" id="WP_008506676.1">
    <property type="nucleotide sequence ID" value="NZ_CM001403.1"/>
</dbReference>
<sequence>MKKFDAAKFKDMAEEIASKTMLGAMAMLCILFIRGYMAALMYLNTIMVMPLFTCAYARKRIVNRITHQRKFALFTKNPNSRAGLFGIR</sequence>
<keyword evidence="1" id="KW-0472">Membrane</keyword>
<organism evidence="2 3">
    <name type="scientific">Mucilaginibacter paludis DSM 18603</name>
    <dbReference type="NCBI Taxonomy" id="714943"/>
    <lineage>
        <taxon>Bacteria</taxon>
        <taxon>Pseudomonadati</taxon>
        <taxon>Bacteroidota</taxon>
        <taxon>Sphingobacteriia</taxon>
        <taxon>Sphingobacteriales</taxon>
        <taxon>Sphingobacteriaceae</taxon>
        <taxon>Mucilaginibacter</taxon>
    </lineage>
</organism>
<dbReference type="OrthoDB" id="799566at2"/>
<evidence type="ECO:0000313" key="3">
    <source>
        <dbReference type="Proteomes" id="UP000002774"/>
    </source>
</evidence>
<reference evidence="2" key="1">
    <citation type="submission" date="2011-09" db="EMBL/GenBank/DDBJ databases">
        <title>The permanent draft genome of Mucilaginibacter paludis DSM 18603.</title>
        <authorList>
            <consortium name="US DOE Joint Genome Institute (JGI-PGF)"/>
            <person name="Lucas S."/>
            <person name="Han J."/>
            <person name="Lapidus A."/>
            <person name="Bruce D."/>
            <person name="Goodwin L."/>
            <person name="Pitluck S."/>
            <person name="Peters L."/>
            <person name="Kyrpides N."/>
            <person name="Mavromatis K."/>
            <person name="Ivanova N."/>
            <person name="Mikhailova N."/>
            <person name="Held B."/>
            <person name="Detter J.C."/>
            <person name="Tapia R."/>
            <person name="Han C."/>
            <person name="Land M."/>
            <person name="Hauser L."/>
            <person name="Markowitz V."/>
            <person name="Cheng J.-F."/>
            <person name="Hugenholtz P."/>
            <person name="Woyke T."/>
            <person name="Wu D."/>
            <person name="Tindall B."/>
            <person name="Brambilla E."/>
            <person name="Klenk H.-P."/>
            <person name="Eisen J.A."/>
        </authorList>
    </citation>
    <scope>NUCLEOTIDE SEQUENCE [LARGE SCALE GENOMIC DNA]</scope>
    <source>
        <strain evidence="2">DSM 18603</strain>
    </source>
</reference>
<gene>
    <name evidence="2" type="ORF">Mucpa_2451</name>
</gene>
<accession>H1YIK7</accession>
<keyword evidence="3" id="KW-1185">Reference proteome</keyword>
<keyword evidence="1" id="KW-1133">Transmembrane helix</keyword>
<feature type="transmembrane region" description="Helical" evidence="1">
    <location>
        <begin position="12"/>
        <end position="33"/>
    </location>
</feature>
<dbReference type="AlphaFoldDB" id="H1YIK7"/>
<keyword evidence="1" id="KW-0812">Transmembrane</keyword>
<dbReference type="Proteomes" id="UP000002774">
    <property type="component" value="Chromosome"/>
</dbReference>
<dbReference type="HOGENOM" id="CLU_2465667_0_0_10"/>
<evidence type="ECO:0000313" key="2">
    <source>
        <dbReference type="EMBL" id="EHQ26573.1"/>
    </source>
</evidence>
<dbReference type="EMBL" id="CM001403">
    <property type="protein sequence ID" value="EHQ26573.1"/>
    <property type="molecule type" value="Genomic_DNA"/>
</dbReference>